<dbReference type="EMBL" id="LUUG01000117">
    <property type="protein sequence ID" value="OAH97706.1"/>
    <property type="molecule type" value="Genomic_DNA"/>
</dbReference>
<keyword evidence="7 10" id="KW-0786">Thiamine pyrophosphate</keyword>
<proteinExistence type="inferred from homology"/>
<evidence type="ECO:0000259" key="13">
    <source>
        <dbReference type="Pfam" id="PF02776"/>
    </source>
</evidence>
<keyword evidence="8" id="KW-0456">Lyase</keyword>
<evidence type="ECO:0000256" key="5">
    <source>
        <dbReference type="ARBA" id="ARBA00022793"/>
    </source>
</evidence>
<dbReference type="PANTHER" id="PTHR43452:SF30">
    <property type="entry name" value="PYRUVATE DECARBOXYLASE ISOZYME 1-RELATED"/>
    <property type="match status" value="1"/>
</dbReference>
<dbReference type="InterPro" id="IPR047214">
    <property type="entry name" value="TPP_PDC_IPDC"/>
</dbReference>
<feature type="binding site" evidence="9">
    <location>
        <position position="436"/>
    </location>
    <ligand>
        <name>Mg(2+)</name>
        <dbReference type="ChEBI" id="CHEBI:18420"/>
    </ligand>
</feature>
<dbReference type="InterPro" id="IPR029061">
    <property type="entry name" value="THDP-binding"/>
</dbReference>
<dbReference type="CDD" id="cd07038">
    <property type="entry name" value="TPP_PYR_PDC_IPDC_like"/>
    <property type="match status" value="1"/>
</dbReference>
<dbReference type="OrthoDB" id="9773408at2"/>
<keyword evidence="6 9" id="KW-0460">Magnesium</keyword>
<evidence type="ECO:0000256" key="2">
    <source>
        <dbReference type="ARBA" id="ARBA00001964"/>
    </source>
</evidence>
<feature type="domain" description="Thiamine pyrophosphate enzyme N-terminal TPP-binding" evidence="13">
    <location>
        <begin position="8"/>
        <end position="116"/>
    </location>
</feature>
<reference evidence="14 15" key="1">
    <citation type="submission" date="2016-03" db="EMBL/GenBank/DDBJ databases">
        <authorList>
            <person name="Ploux O."/>
        </authorList>
    </citation>
    <scope>NUCLEOTIDE SEQUENCE [LARGE SCALE GENOMIC DNA]</scope>
    <source>
        <strain evidence="14 15">R-45363</strain>
    </source>
</reference>
<evidence type="ECO:0000256" key="4">
    <source>
        <dbReference type="ARBA" id="ARBA00022723"/>
    </source>
</evidence>
<dbReference type="PIRSF" id="PIRSF036565">
    <property type="entry name" value="Pyruvt_ip_decrb"/>
    <property type="match status" value="1"/>
</dbReference>
<evidence type="ECO:0000313" key="14">
    <source>
        <dbReference type="EMBL" id="OAH97706.1"/>
    </source>
</evidence>
<evidence type="ECO:0000256" key="1">
    <source>
        <dbReference type="ARBA" id="ARBA00001920"/>
    </source>
</evidence>
<comment type="cofactor">
    <cofactor evidence="1">
        <name>a metal cation</name>
        <dbReference type="ChEBI" id="CHEBI:25213"/>
    </cofactor>
</comment>
<evidence type="ECO:0000259" key="12">
    <source>
        <dbReference type="Pfam" id="PF02775"/>
    </source>
</evidence>
<name>A0A177LW30_METMH</name>
<dbReference type="GO" id="GO:0000287">
    <property type="term" value="F:magnesium ion binding"/>
    <property type="evidence" value="ECO:0007669"/>
    <property type="project" value="InterPro"/>
</dbReference>
<dbReference type="Pfam" id="PF02775">
    <property type="entry name" value="TPP_enzyme_C"/>
    <property type="match status" value="1"/>
</dbReference>
<protein>
    <submittedName>
        <fullName evidence="14">Pyruvate decarboxylase</fullName>
    </submittedName>
</protein>
<dbReference type="Pfam" id="PF00205">
    <property type="entry name" value="TPP_enzyme_M"/>
    <property type="match status" value="1"/>
</dbReference>
<dbReference type="AlphaFoldDB" id="A0A177LW30"/>
<comment type="similarity">
    <text evidence="3 10">Belongs to the TPP enzyme family.</text>
</comment>
<dbReference type="PANTHER" id="PTHR43452">
    <property type="entry name" value="PYRUVATE DECARBOXYLASE"/>
    <property type="match status" value="1"/>
</dbReference>
<dbReference type="GO" id="GO:0005829">
    <property type="term" value="C:cytosol"/>
    <property type="evidence" value="ECO:0007669"/>
    <property type="project" value="TreeGrafter"/>
</dbReference>
<evidence type="ECO:0000256" key="6">
    <source>
        <dbReference type="ARBA" id="ARBA00022842"/>
    </source>
</evidence>
<dbReference type="InterPro" id="IPR000399">
    <property type="entry name" value="TPP-bd_CS"/>
</dbReference>
<comment type="cofactor">
    <cofactor evidence="9">
        <name>Mg(2+)</name>
        <dbReference type="ChEBI" id="CHEBI:18420"/>
    </cofactor>
    <text evidence="9">Binds 1 Mg(2+) per subunit.</text>
</comment>
<dbReference type="PROSITE" id="PS00187">
    <property type="entry name" value="TPP_ENZYMES"/>
    <property type="match status" value="1"/>
</dbReference>
<comment type="caution">
    <text evidence="14">The sequence shown here is derived from an EMBL/GenBank/DDBJ whole genome shotgun (WGS) entry which is preliminary data.</text>
</comment>
<dbReference type="Pfam" id="PF02776">
    <property type="entry name" value="TPP_enzyme_N"/>
    <property type="match status" value="1"/>
</dbReference>
<dbReference type="GO" id="GO:0004737">
    <property type="term" value="F:pyruvate decarboxylase activity"/>
    <property type="evidence" value="ECO:0007669"/>
    <property type="project" value="TreeGrafter"/>
</dbReference>
<dbReference type="InterPro" id="IPR011766">
    <property type="entry name" value="TPP_enzyme_TPP-bd"/>
</dbReference>
<keyword evidence="5" id="KW-0210">Decarboxylase</keyword>
<keyword evidence="14" id="KW-0670">Pyruvate</keyword>
<evidence type="ECO:0000256" key="9">
    <source>
        <dbReference type="PIRSR" id="PIRSR036565-2"/>
    </source>
</evidence>
<dbReference type="InterPro" id="IPR012000">
    <property type="entry name" value="Thiamin_PyroP_enz_cen_dom"/>
</dbReference>
<dbReference type="SUPFAM" id="SSF52518">
    <property type="entry name" value="Thiamin diphosphate-binding fold (THDP-binding)"/>
    <property type="match status" value="2"/>
</dbReference>
<dbReference type="Gene3D" id="3.40.50.970">
    <property type="match status" value="2"/>
</dbReference>
<evidence type="ECO:0000256" key="10">
    <source>
        <dbReference type="RuleBase" id="RU362132"/>
    </source>
</evidence>
<dbReference type="Proteomes" id="UP000078090">
    <property type="component" value="Unassembled WGS sequence"/>
</dbReference>
<evidence type="ECO:0000256" key="8">
    <source>
        <dbReference type="ARBA" id="ARBA00023239"/>
    </source>
</evidence>
<feature type="binding site" evidence="9">
    <location>
        <position position="465"/>
    </location>
    <ligand>
        <name>Mg(2+)</name>
        <dbReference type="ChEBI" id="CHEBI:18420"/>
    </ligand>
</feature>
<feature type="domain" description="Thiamine pyrophosphate enzyme TPP-binding" evidence="12">
    <location>
        <begin position="383"/>
        <end position="525"/>
    </location>
</feature>
<accession>A0A177LW30</accession>
<dbReference type="InterPro" id="IPR012001">
    <property type="entry name" value="Thiamin_PyroP_enz_TPP-bd_dom"/>
</dbReference>
<dbReference type="GO" id="GO:0030976">
    <property type="term" value="F:thiamine pyrophosphate binding"/>
    <property type="evidence" value="ECO:0007669"/>
    <property type="project" value="InterPro"/>
</dbReference>
<feature type="domain" description="Thiamine pyrophosphate enzyme central" evidence="11">
    <location>
        <begin position="198"/>
        <end position="317"/>
    </location>
</feature>
<dbReference type="CDD" id="cd02005">
    <property type="entry name" value="TPP_PDC_IPDC"/>
    <property type="match status" value="1"/>
</dbReference>
<feature type="binding site" evidence="9">
    <location>
        <position position="463"/>
    </location>
    <ligand>
        <name>Mg(2+)</name>
        <dbReference type="ChEBI" id="CHEBI:18420"/>
    </ligand>
</feature>
<evidence type="ECO:0000256" key="7">
    <source>
        <dbReference type="ARBA" id="ARBA00023052"/>
    </source>
</evidence>
<organism evidence="14 15">
    <name type="scientific">Methylomonas methanica</name>
    <dbReference type="NCBI Taxonomy" id="421"/>
    <lineage>
        <taxon>Bacteria</taxon>
        <taxon>Pseudomonadati</taxon>
        <taxon>Pseudomonadota</taxon>
        <taxon>Gammaproteobacteria</taxon>
        <taxon>Methylococcales</taxon>
        <taxon>Methylococcaceae</taxon>
        <taxon>Methylomonas</taxon>
    </lineage>
</organism>
<dbReference type="GO" id="GO:0000949">
    <property type="term" value="P:aromatic amino acid family catabolic process to alcohol via Ehrlich pathway"/>
    <property type="evidence" value="ECO:0007669"/>
    <property type="project" value="TreeGrafter"/>
</dbReference>
<dbReference type="InterPro" id="IPR012110">
    <property type="entry name" value="PDC/IPDC-like"/>
</dbReference>
<comment type="cofactor">
    <cofactor evidence="2">
        <name>thiamine diphosphate</name>
        <dbReference type="ChEBI" id="CHEBI:58937"/>
    </cofactor>
</comment>
<evidence type="ECO:0000256" key="3">
    <source>
        <dbReference type="ARBA" id="ARBA00007812"/>
    </source>
</evidence>
<keyword evidence="4 9" id="KW-0479">Metal-binding</keyword>
<dbReference type="SUPFAM" id="SSF52467">
    <property type="entry name" value="DHS-like NAD/FAD-binding domain"/>
    <property type="match status" value="1"/>
</dbReference>
<sequence length="551" mass="59341">MSTAKFDTIGQYLLKRLYQAGVKDIFGVPGDYVLGFYDLMIKSQVRHIGTTREDSAAFAADGYARCVGMGALAVTYGVGALNTVNAIAGAYAESSPVVLISGAPGVSEQKDDPLIHHRFGPFTFQREIFERISCASVVLNDPVIAFRQIDHAIEAARRCCKPVYIELPRDLVMAEGYPMPTETVEKFTSDQAALSEAIAETMTLLSKAVSPMIVAGVELHRRGLQGALANFVERTGLPVVATLTGKSVMSERHPAYLGIYEGAMSSEAVRDRVEKSDLLLMLGVTLNEIDTGIYTAKLNSHSTIRAALNEVVISAHRYPGIALEDFLGALAGSVGTSSGEGVVPSLEPPVSIAFPEPDRPITTARLVERLNSALSNDMIVVCDVGDCLFAAIDLRVHEQSEFLASAFYTTMGFAVPAALGAQIARPDRRALILVGDGAFQMTGTELSTHARLGLNPIVVVFNNGGYSTERCILEGPFNDINPWRFDRLGELFGPLAGYEAATEAEFEEALLNALDNHGMPSIINVHLAADDSSEAMKRLAEHLQSKIKRDA</sequence>
<gene>
    <name evidence="14" type="ORF">A1332_04740</name>
</gene>
<dbReference type="FunFam" id="3.40.50.970:FF:000024">
    <property type="entry name" value="Pyruvate decarboxylase isozyme"/>
    <property type="match status" value="1"/>
</dbReference>
<dbReference type="RefSeq" id="WP_064010488.1">
    <property type="nucleotide sequence ID" value="NZ_LUUG01000117.1"/>
</dbReference>
<dbReference type="Gene3D" id="3.40.50.1220">
    <property type="entry name" value="TPP-binding domain"/>
    <property type="match status" value="1"/>
</dbReference>
<evidence type="ECO:0000259" key="11">
    <source>
        <dbReference type="Pfam" id="PF00205"/>
    </source>
</evidence>
<dbReference type="InterPro" id="IPR047213">
    <property type="entry name" value="TPP_PYR_PDC_IPDC-like"/>
</dbReference>
<dbReference type="InterPro" id="IPR029035">
    <property type="entry name" value="DHS-like_NAD/FAD-binding_dom"/>
</dbReference>
<evidence type="ECO:0000313" key="15">
    <source>
        <dbReference type="Proteomes" id="UP000078090"/>
    </source>
</evidence>